<evidence type="ECO:0000256" key="1">
    <source>
        <dbReference type="ARBA" id="ARBA00005417"/>
    </source>
</evidence>
<keyword evidence="4" id="KW-0067">ATP-binding</keyword>
<comment type="caution">
    <text evidence="6">The sequence shown here is derived from an EMBL/GenBank/DDBJ whole genome shotgun (WGS) entry which is preliminary data.</text>
</comment>
<dbReference type="CDD" id="cd03220">
    <property type="entry name" value="ABC_KpsT_Wzt"/>
    <property type="match status" value="1"/>
</dbReference>
<dbReference type="PROSITE" id="PS00211">
    <property type="entry name" value="ABC_TRANSPORTER_1"/>
    <property type="match status" value="1"/>
</dbReference>
<dbReference type="PATRIC" id="fig|1348334.3.peg.1810"/>
<dbReference type="GO" id="GO:0016020">
    <property type="term" value="C:membrane"/>
    <property type="evidence" value="ECO:0007669"/>
    <property type="project" value="InterPro"/>
</dbReference>
<keyword evidence="2" id="KW-0813">Transport</keyword>
<dbReference type="InterPro" id="IPR003439">
    <property type="entry name" value="ABC_transporter-like_ATP-bd"/>
</dbReference>
<dbReference type="GO" id="GO:0016887">
    <property type="term" value="F:ATP hydrolysis activity"/>
    <property type="evidence" value="ECO:0007669"/>
    <property type="project" value="InterPro"/>
</dbReference>
<dbReference type="GO" id="GO:0005524">
    <property type="term" value="F:ATP binding"/>
    <property type="evidence" value="ECO:0007669"/>
    <property type="project" value="UniProtKB-KW"/>
</dbReference>
<evidence type="ECO:0000256" key="3">
    <source>
        <dbReference type="ARBA" id="ARBA00022741"/>
    </source>
</evidence>
<organism evidence="6 7">
    <name type="scientific">Lyngbya aestuarii BL J</name>
    <dbReference type="NCBI Taxonomy" id="1348334"/>
    <lineage>
        <taxon>Bacteria</taxon>
        <taxon>Bacillati</taxon>
        <taxon>Cyanobacteriota</taxon>
        <taxon>Cyanophyceae</taxon>
        <taxon>Oscillatoriophycideae</taxon>
        <taxon>Oscillatoriales</taxon>
        <taxon>Microcoleaceae</taxon>
        <taxon>Lyngbya</taxon>
    </lineage>
</organism>
<reference evidence="6 7" key="1">
    <citation type="journal article" date="2013" name="Front. Microbiol.">
        <title>Comparative genomic analyses of the cyanobacterium, Lyngbya aestuarii BL J, a powerful hydrogen producer.</title>
        <authorList>
            <person name="Kothari A."/>
            <person name="Vaughn M."/>
            <person name="Garcia-Pichel F."/>
        </authorList>
    </citation>
    <scope>NUCLEOTIDE SEQUENCE [LARGE SCALE GENOMIC DNA]</scope>
    <source>
        <strain evidence="6 7">BL J</strain>
    </source>
</reference>
<dbReference type="GO" id="GO:0140359">
    <property type="term" value="F:ABC-type transporter activity"/>
    <property type="evidence" value="ECO:0007669"/>
    <property type="project" value="InterPro"/>
</dbReference>
<keyword evidence="3" id="KW-0547">Nucleotide-binding</keyword>
<dbReference type="Gene3D" id="3.40.50.300">
    <property type="entry name" value="P-loop containing nucleotide triphosphate hydrolases"/>
    <property type="match status" value="1"/>
</dbReference>
<dbReference type="PANTHER" id="PTHR46743:SF2">
    <property type="entry name" value="TEICHOIC ACIDS EXPORT ATP-BINDING PROTEIN TAGH"/>
    <property type="match status" value="1"/>
</dbReference>
<protein>
    <submittedName>
        <fullName evidence="6">ABC transporter family protein</fullName>
    </submittedName>
</protein>
<evidence type="ECO:0000259" key="5">
    <source>
        <dbReference type="PROSITE" id="PS50893"/>
    </source>
</evidence>
<dbReference type="Proteomes" id="UP000017127">
    <property type="component" value="Unassembled WGS sequence"/>
</dbReference>
<dbReference type="PANTHER" id="PTHR46743">
    <property type="entry name" value="TEICHOIC ACIDS EXPORT ATP-BINDING PROTEIN TAGH"/>
    <property type="match status" value="1"/>
</dbReference>
<dbReference type="AlphaFoldDB" id="U7QJU9"/>
<dbReference type="SUPFAM" id="SSF52540">
    <property type="entry name" value="P-loop containing nucleoside triphosphate hydrolases"/>
    <property type="match status" value="1"/>
</dbReference>
<proteinExistence type="inferred from homology"/>
<evidence type="ECO:0000313" key="7">
    <source>
        <dbReference type="Proteomes" id="UP000017127"/>
    </source>
</evidence>
<dbReference type="InterPro" id="IPR003593">
    <property type="entry name" value="AAA+_ATPase"/>
</dbReference>
<gene>
    <name evidence="6" type="ORF">M595_1856</name>
</gene>
<evidence type="ECO:0000256" key="2">
    <source>
        <dbReference type="ARBA" id="ARBA00022448"/>
    </source>
</evidence>
<accession>U7QJU9</accession>
<dbReference type="PROSITE" id="PS50893">
    <property type="entry name" value="ABC_TRANSPORTER_2"/>
    <property type="match status" value="1"/>
</dbReference>
<dbReference type="EMBL" id="AUZM01000013">
    <property type="protein sequence ID" value="ERT08168.1"/>
    <property type="molecule type" value="Genomic_DNA"/>
</dbReference>
<dbReference type="InterPro" id="IPR027417">
    <property type="entry name" value="P-loop_NTPase"/>
</dbReference>
<dbReference type="OrthoDB" id="9778870at2"/>
<evidence type="ECO:0000313" key="6">
    <source>
        <dbReference type="EMBL" id="ERT08168.1"/>
    </source>
</evidence>
<dbReference type="RefSeq" id="WP_023065594.1">
    <property type="nucleotide sequence ID" value="NZ_AUZM01000013.1"/>
</dbReference>
<dbReference type="InterPro" id="IPR050683">
    <property type="entry name" value="Bact_Polysacc_Export_ATP-bd"/>
</dbReference>
<dbReference type="SMART" id="SM00382">
    <property type="entry name" value="AAA"/>
    <property type="match status" value="1"/>
</dbReference>
<name>U7QJU9_9CYAN</name>
<feature type="domain" description="ABC transporter" evidence="5">
    <location>
        <begin position="42"/>
        <end position="267"/>
    </location>
</feature>
<keyword evidence="7" id="KW-1185">Reference proteome</keyword>
<dbReference type="InterPro" id="IPR015860">
    <property type="entry name" value="ABC_transpr_TagH-like"/>
</dbReference>
<comment type="similarity">
    <text evidence="1">Belongs to the ABC transporter superfamily.</text>
</comment>
<dbReference type="Pfam" id="PF00005">
    <property type="entry name" value="ABC_tran"/>
    <property type="match status" value="1"/>
</dbReference>
<evidence type="ECO:0000256" key="4">
    <source>
        <dbReference type="ARBA" id="ARBA00022840"/>
    </source>
</evidence>
<sequence>MSETIIQVENLGKKYIIGHQKQERYATLRDQMANGAKSFGQSLLKPFGKQTNDPSSEEFWALKDLSFEIKEGDRVGVIGHNGAGKSTLLKILSRITEPTTGRITIKGRVASLLEVGTGFHQELTGRENIFLNGAILGMSKAEIKQKFDEIVAFSEVDKYLDTPVKKYSSGMRVRLAFAVAAHLEPEILIVDEVLAVGDIAFQNKCLGKMENITENEGRTVLFVSHQMAAVRKLCNVAYWLEGGTVRETGKVDDIIDSYEKHMISRASSQLNGKIVNEEHGLELHSIDAFIEDDETTSTLKVEVKGYAQKQISRLAVAVRITTSDGVLVSNIWPRMANSFLDNIQEDWNCVFKYQDITRYLGGGDYLINIMVSLPGMGIILKVEDAAIINIPPVDIYGAGNYFSWRQHGIVPLSVQFDYSQG</sequence>
<dbReference type="InterPro" id="IPR017871">
    <property type="entry name" value="ABC_transporter-like_CS"/>
</dbReference>